<evidence type="ECO:0000256" key="9">
    <source>
        <dbReference type="ARBA" id="ARBA00023002"/>
    </source>
</evidence>
<dbReference type="SUPFAM" id="SSF53213">
    <property type="entry name" value="LigB-like"/>
    <property type="match status" value="1"/>
</dbReference>
<comment type="catalytic activity">
    <reaction evidence="1">
        <text>L-dopa + O2 = 4-(L-alanin-3-yl)-2-hydroxy-cis,cis-muconate 6-semialdehyde + H(+)</text>
        <dbReference type="Rhea" id="RHEA:21220"/>
        <dbReference type="ChEBI" id="CHEBI:15378"/>
        <dbReference type="ChEBI" id="CHEBI:15379"/>
        <dbReference type="ChEBI" id="CHEBI:57504"/>
        <dbReference type="ChEBI" id="CHEBI:57639"/>
        <dbReference type="EC" id="1.13.11.29"/>
    </reaction>
</comment>
<dbReference type="Pfam" id="PF02900">
    <property type="entry name" value="LigB"/>
    <property type="match status" value="1"/>
</dbReference>
<keyword evidence="7" id="KW-0862">Zinc</keyword>
<dbReference type="PANTHER" id="PTHR30096">
    <property type="entry name" value="4,5-DOPA DIOXYGENASE EXTRADIOL-LIKE PROTEIN"/>
    <property type="match status" value="1"/>
</dbReference>
<dbReference type="GO" id="GO:0008270">
    <property type="term" value="F:zinc ion binding"/>
    <property type="evidence" value="ECO:0007669"/>
    <property type="project" value="InterPro"/>
</dbReference>
<evidence type="ECO:0000256" key="3">
    <source>
        <dbReference type="ARBA" id="ARBA00005034"/>
    </source>
</evidence>
<dbReference type="UniPathway" id="UPA00278"/>
<sequence>MGVGNEVSFKETFYVSHGNPAMLADESFIARNFLLGWKKNVFPIKPKSILVVSAHWETDVPCVSAGEHPDVIYDFSDVPDCMFQMKYPAPGSSKLAKRVQELLIAGGFKTASLDENRGFDHSSWVPLSLMYPEADIPVCQLSVQPHLSASHHFDVGRALAPLKEEGVLFIGSGGAVHPSDDTPHWFDGVAPWAAEFDQWLEDALINGRYDDVNNYQTKAPSGWKIAHPIPEHFLPLHVAMGAAGEKSKAELIYRTWDHGTLGYASYKFTSI</sequence>
<dbReference type="InterPro" id="IPR004183">
    <property type="entry name" value="Xdiol_dOase_suB"/>
</dbReference>
<accession>A0A5B8X9S7</accession>
<feature type="domain" description="Extradiol ring-cleavage dioxygenase class III enzyme subunit B" evidence="10">
    <location>
        <begin position="38"/>
        <end position="268"/>
    </location>
</feature>
<name>A0A5B8X9S7_9CARY</name>
<evidence type="ECO:0000259" key="10">
    <source>
        <dbReference type="Pfam" id="PF02900"/>
    </source>
</evidence>
<dbReference type="EC" id="1.13.11.29" evidence="5"/>
<evidence type="ECO:0000256" key="2">
    <source>
        <dbReference type="ARBA" id="ARBA00001947"/>
    </source>
</evidence>
<organism evidence="11">
    <name type="scientific">Carnegiea gigantea</name>
    <dbReference type="NCBI Taxonomy" id="171969"/>
    <lineage>
        <taxon>Eukaryota</taxon>
        <taxon>Viridiplantae</taxon>
        <taxon>Streptophyta</taxon>
        <taxon>Embryophyta</taxon>
        <taxon>Tracheophyta</taxon>
        <taxon>Spermatophyta</taxon>
        <taxon>Magnoliopsida</taxon>
        <taxon>eudicotyledons</taxon>
        <taxon>Gunneridae</taxon>
        <taxon>Pentapetalae</taxon>
        <taxon>Caryophyllales</taxon>
        <taxon>Cactineae</taxon>
        <taxon>Cactaceae</taxon>
        <taxon>Cactoideae</taxon>
        <taxon>Echinocereeae</taxon>
        <taxon>Carnegiea</taxon>
    </lineage>
</organism>
<evidence type="ECO:0000256" key="8">
    <source>
        <dbReference type="ARBA" id="ARBA00022964"/>
    </source>
</evidence>
<dbReference type="PIRSF" id="PIRSF006157">
    <property type="entry name" value="Doxgns_DODA"/>
    <property type="match status" value="1"/>
</dbReference>
<evidence type="ECO:0000256" key="7">
    <source>
        <dbReference type="ARBA" id="ARBA00022833"/>
    </source>
</evidence>
<comment type="pathway">
    <text evidence="3">Pigment biosynthesis; betalain biosynthesis.</text>
</comment>
<dbReference type="CDD" id="cd07363">
    <property type="entry name" value="45_DOPA_Dioxygenase"/>
    <property type="match status" value="1"/>
</dbReference>
<proteinExistence type="evidence at transcript level"/>
<evidence type="ECO:0000256" key="6">
    <source>
        <dbReference type="ARBA" id="ARBA00022723"/>
    </source>
</evidence>
<dbReference type="EMBL" id="MN136222">
    <property type="protein sequence ID" value="QED21473.1"/>
    <property type="molecule type" value="mRNA"/>
</dbReference>
<comment type="similarity">
    <text evidence="4">Belongs to the DODA-type extradiol aromatic ring-opening dioxygenase family.</text>
</comment>
<evidence type="ECO:0000313" key="11">
    <source>
        <dbReference type="EMBL" id="QED21473.1"/>
    </source>
</evidence>
<keyword evidence="8" id="KW-0223">Dioxygenase</keyword>
<dbReference type="GO" id="GO:0008198">
    <property type="term" value="F:ferrous iron binding"/>
    <property type="evidence" value="ECO:0007669"/>
    <property type="project" value="InterPro"/>
</dbReference>
<dbReference type="GO" id="GO:0050297">
    <property type="term" value="F:stizolobate synthase activity"/>
    <property type="evidence" value="ECO:0007669"/>
    <property type="project" value="UniProtKB-EC"/>
</dbReference>
<evidence type="ECO:0000256" key="5">
    <source>
        <dbReference type="ARBA" id="ARBA00013224"/>
    </source>
</evidence>
<dbReference type="Gene3D" id="3.40.830.10">
    <property type="entry name" value="LigB-like"/>
    <property type="match status" value="1"/>
</dbReference>
<keyword evidence="9" id="KW-0560">Oxidoreductase</keyword>
<dbReference type="PANTHER" id="PTHR30096:SF0">
    <property type="entry name" value="4,5-DOPA DIOXYGENASE EXTRADIOL-LIKE PROTEIN"/>
    <property type="match status" value="1"/>
</dbReference>
<comment type="cofactor">
    <cofactor evidence="2">
        <name>Zn(2+)</name>
        <dbReference type="ChEBI" id="CHEBI:29105"/>
    </cofactor>
</comment>
<evidence type="ECO:0000256" key="4">
    <source>
        <dbReference type="ARBA" id="ARBA00007581"/>
    </source>
</evidence>
<keyword evidence="6" id="KW-0479">Metal-binding</keyword>
<evidence type="ECO:0000256" key="1">
    <source>
        <dbReference type="ARBA" id="ARBA00000466"/>
    </source>
</evidence>
<protein>
    <recommendedName>
        <fullName evidence="5">stizolobate synthase</fullName>
        <ecNumber evidence="5">1.13.11.29</ecNumber>
    </recommendedName>
</protein>
<reference evidence="11" key="1">
    <citation type="journal article" date="2019" name="New Phytol.">
        <title>Evolution of L-DOPA 4,5-dioxygenase activity allows for recurrent specialisation to betalain pigmentation in Caryophyllales.</title>
        <authorList>
            <person name="Sheehan H."/>
            <person name="Feng T."/>
            <person name="Walker-Hale N."/>
            <person name="Lopez-Nieves S."/>
            <person name="Pucker B."/>
            <person name="Guo R."/>
            <person name="Yim W.C."/>
            <person name="Badgami R."/>
            <person name="Timoneda A."/>
            <person name="Zhao L."/>
            <person name="Tiley H."/>
            <person name="Copetti D."/>
            <person name="Sanderson M.J."/>
            <person name="Cushman J.C."/>
            <person name="Moore M.J."/>
            <person name="Smith S.A."/>
            <person name="Brockington S.F."/>
        </authorList>
    </citation>
    <scope>NUCLEOTIDE SEQUENCE</scope>
</reference>
<dbReference type="InterPro" id="IPR014436">
    <property type="entry name" value="Extradiol_dOase_DODA"/>
</dbReference>
<dbReference type="AlphaFoldDB" id="A0A5B8X9S7"/>